<accession>A0A8J7UJF8</accession>
<dbReference type="InterPro" id="IPR051010">
    <property type="entry name" value="BCAA_transport"/>
</dbReference>
<comment type="caution">
    <text evidence="6">The sequence shown here is derived from an EMBL/GenBank/DDBJ whole genome shotgun (WGS) entry which is preliminary data.</text>
</comment>
<evidence type="ECO:0000313" key="6">
    <source>
        <dbReference type="EMBL" id="MBP0437302.1"/>
    </source>
</evidence>
<dbReference type="InterPro" id="IPR028081">
    <property type="entry name" value="Leu-bd"/>
</dbReference>
<organism evidence="6 7">
    <name type="scientific">Tianweitania sediminis</name>
    <dbReference type="NCBI Taxonomy" id="1502156"/>
    <lineage>
        <taxon>Bacteria</taxon>
        <taxon>Pseudomonadati</taxon>
        <taxon>Pseudomonadota</taxon>
        <taxon>Alphaproteobacteria</taxon>
        <taxon>Hyphomicrobiales</taxon>
        <taxon>Phyllobacteriaceae</taxon>
        <taxon>Tianweitania</taxon>
    </lineage>
</organism>
<evidence type="ECO:0000256" key="1">
    <source>
        <dbReference type="ARBA" id="ARBA00010062"/>
    </source>
</evidence>
<evidence type="ECO:0000313" key="7">
    <source>
        <dbReference type="Proteomes" id="UP000666240"/>
    </source>
</evidence>
<evidence type="ECO:0000256" key="3">
    <source>
        <dbReference type="ARBA" id="ARBA00022970"/>
    </source>
</evidence>
<dbReference type="GO" id="GO:0006865">
    <property type="term" value="P:amino acid transport"/>
    <property type="evidence" value="ECO:0007669"/>
    <property type="project" value="UniProtKB-KW"/>
</dbReference>
<evidence type="ECO:0000256" key="2">
    <source>
        <dbReference type="ARBA" id="ARBA00022729"/>
    </source>
</evidence>
<evidence type="ECO:0000259" key="5">
    <source>
        <dbReference type="Pfam" id="PF13458"/>
    </source>
</evidence>
<keyword evidence="7" id="KW-1185">Reference proteome</keyword>
<dbReference type="PANTHER" id="PTHR30483">
    <property type="entry name" value="LEUCINE-SPECIFIC-BINDING PROTEIN"/>
    <property type="match status" value="1"/>
</dbReference>
<dbReference type="AlphaFoldDB" id="A0A8J7UJF8"/>
<dbReference type="Proteomes" id="UP000666240">
    <property type="component" value="Unassembled WGS sequence"/>
</dbReference>
<feature type="signal peptide" evidence="4">
    <location>
        <begin position="1"/>
        <end position="26"/>
    </location>
</feature>
<dbReference type="RefSeq" id="WP_209333321.1">
    <property type="nucleotide sequence ID" value="NZ_JAGIYY010000001.1"/>
</dbReference>
<sequence>MSRLSFPALVSAGLLGAALLALPAHAQEEITIGAVGPLTGPAANTGKDHRQGLELAVKDWNDGKGNYVSQNPPKIKLVMEDTSGKPEVAISAAQRLITRENIKMLIGDTLHSHVTLALMELAPQYNLPILSAEPVSSAIADKVLSDEERYQLYWKGNWNSSGYGTAVHDFYKWAFDNKTLDPGDKKIAFVVEDTDYGIANAEKVGELFKADGWTVTSTETVPPATTDFYPQLSKLREAGPDVVVSVFTVANSGIAFVRQLKEQALDTSHLAIYYPTKPEFLQQAADVAEGTYWAALTFSSELNPEHKAFSDRVQAEYGNPGTYSTAHAYCTMEIALRAIDAAGSTDPKAIAEQIKNTDHECVVGRFKFDKDHAVQSGPDFIPVPVAQIQGGKNQIIWPENVATSKPQ</sequence>
<keyword evidence="3" id="KW-0813">Transport</keyword>
<feature type="chain" id="PRO_5035199316" evidence="4">
    <location>
        <begin position="27"/>
        <end position="407"/>
    </location>
</feature>
<dbReference type="Gene3D" id="3.40.50.2300">
    <property type="match status" value="2"/>
</dbReference>
<name>A0A8J7UJF8_9HYPH</name>
<dbReference type="Pfam" id="PF13458">
    <property type="entry name" value="Peripla_BP_6"/>
    <property type="match status" value="1"/>
</dbReference>
<gene>
    <name evidence="6" type="ORF">J5Y06_01390</name>
</gene>
<comment type="similarity">
    <text evidence="1">Belongs to the leucine-binding protein family.</text>
</comment>
<dbReference type="InterPro" id="IPR028082">
    <property type="entry name" value="Peripla_BP_I"/>
</dbReference>
<keyword evidence="3" id="KW-0029">Amino-acid transport</keyword>
<dbReference type="SUPFAM" id="SSF53822">
    <property type="entry name" value="Periplasmic binding protein-like I"/>
    <property type="match status" value="1"/>
</dbReference>
<feature type="domain" description="Leucine-binding protein" evidence="5">
    <location>
        <begin position="29"/>
        <end position="376"/>
    </location>
</feature>
<dbReference type="EMBL" id="JAGIYY010000001">
    <property type="protein sequence ID" value="MBP0437302.1"/>
    <property type="molecule type" value="Genomic_DNA"/>
</dbReference>
<evidence type="ECO:0000256" key="4">
    <source>
        <dbReference type="SAM" id="SignalP"/>
    </source>
</evidence>
<protein>
    <submittedName>
        <fullName evidence="6">ABC transporter substrate-binding protein</fullName>
    </submittedName>
</protein>
<keyword evidence="2 4" id="KW-0732">Signal</keyword>
<reference evidence="6" key="1">
    <citation type="submission" date="2021-03" db="EMBL/GenBank/DDBJ databases">
        <title>Genome sequencing and assembly of Tianweitania sediminis.</title>
        <authorList>
            <person name="Chhetri G."/>
        </authorList>
    </citation>
    <scope>NUCLEOTIDE SEQUENCE</scope>
    <source>
        <strain evidence="6">Z8</strain>
    </source>
</reference>
<dbReference type="CDD" id="cd06345">
    <property type="entry name" value="PBP1_ABC_ligand_binding-like"/>
    <property type="match status" value="1"/>
</dbReference>
<proteinExistence type="inferred from homology"/>